<dbReference type="InterPro" id="IPR003409">
    <property type="entry name" value="MORN"/>
</dbReference>
<comment type="caution">
    <text evidence="12">The sequence shown here is derived from an EMBL/GenBank/DDBJ whole genome shotgun (WGS) entry which is preliminary data.</text>
</comment>
<feature type="compositionally biased region" description="Polar residues" evidence="11">
    <location>
        <begin position="344"/>
        <end position="364"/>
    </location>
</feature>
<dbReference type="EMBL" id="JACVVK020000011">
    <property type="protein sequence ID" value="KAK7505219.1"/>
    <property type="molecule type" value="Genomic_DNA"/>
</dbReference>
<keyword evidence="13" id="KW-1185">Reference proteome</keyword>
<proteinExistence type="inferred from homology"/>
<protein>
    <recommendedName>
        <fullName evidence="14">Junctophilin</fullName>
    </recommendedName>
</protein>
<evidence type="ECO:0000256" key="10">
    <source>
        <dbReference type="ARBA" id="ARBA00023136"/>
    </source>
</evidence>
<keyword evidence="10" id="KW-0472">Membrane</keyword>
<evidence type="ECO:0000256" key="5">
    <source>
        <dbReference type="ARBA" id="ARBA00022475"/>
    </source>
</evidence>
<feature type="region of interest" description="Disordered" evidence="11">
    <location>
        <begin position="339"/>
        <end position="393"/>
    </location>
</feature>
<evidence type="ECO:0008006" key="14">
    <source>
        <dbReference type="Google" id="ProtNLM"/>
    </source>
</evidence>
<dbReference type="Gene3D" id="2.20.110.10">
    <property type="entry name" value="Histone H3 K4-specific methyltransferase SET7/9 N-terminal domain"/>
    <property type="match status" value="1"/>
</dbReference>
<keyword evidence="6" id="KW-0812">Transmembrane</keyword>
<evidence type="ECO:0000256" key="8">
    <source>
        <dbReference type="ARBA" id="ARBA00022824"/>
    </source>
</evidence>
<keyword evidence="7" id="KW-0677">Repeat</keyword>
<dbReference type="AlphaFoldDB" id="A0ABD0LZV9"/>
<dbReference type="GO" id="GO:0005789">
    <property type="term" value="C:endoplasmic reticulum membrane"/>
    <property type="evidence" value="ECO:0007669"/>
    <property type="project" value="UniProtKB-SubCell"/>
</dbReference>
<reference evidence="12 13" key="1">
    <citation type="journal article" date="2023" name="Sci. Data">
        <title>Genome assembly of the Korean intertidal mud-creeper Batillaria attramentaria.</title>
        <authorList>
            <person name="Patra A.K."/>
            <person name="Ho P.T."/>
            <person name="Jun S."/>
            <person name="Lee S.J."/>
            <person name="Kim Y."/>
            <person name="Won Y.J."/>
        </authorList>
    </citation>
    <scope>NUCLEOTIDE SEQUENCE [LARGE SCALE GENOMIC DNA]</scope>
    <source>
        <strain evidence="12">Wonlab-2016</strain>
    </source>
</reference>
<dbReference type="SMART" id="SM00698">
    <property type="entry name" value="MORN"/>
    <property type="match status" value="2"/>
</dbReference>
<dbReference type="GO" id="GO:0005886">
    <property type="term" value="C:plasma membrane"/>
    <property type="evidence" value="ECO:0007669"/>
    <property type="project" value="UniProtKB-SubCell"/>
</dbReference>
<dbReference type="InterPro" id="IPR017191">
    <property type="entry name" value="Junctophilin"/>
</dbReference>
<dbReference type="PANTHER" id="PTHR23085">
    <property type="entry name" value="GH28348P"/>
    <property type="match status" value="1"/>
</dbReference>
<comment type="subcellular location">
    <subcellularLocation>
        <location evidence="3">Cell membrane</location>
    </subcellularLocation>
    <subcellularLocation>
        <location evidence="2">Endomembrane system</location>
        <topology evidence="2">Peripheral membrane protein</topology>
    </subcellularLocation>
    <subcellularLocation>
        <location evidence="1">Endoplasmic reticulum membrane</location>
        <topology evidence="1">Single-pass type IV membrane protein</topology>
    </subcellularLocation>
</comment>
<feature type="region of interest" description="Disordered" evidence="11">
    <location>
        <begin position="491"/>
        <end position="539"/>
    </location>
</feature>
<evidence type="ECO:0000313" key="13">
    <source>
        <dbReference type="Proteomes" id="UP001519460"/>
    </source>
</evidence>
<comment type="similarity">
    <text evidence="4">Belongs to the junctophilin family.</text>
</comment>
<evidence type="ECO:0000256" key="1">
    <source>
        <dbReference type="ARBA" id="ARBA00004163"/>
    </source>
</evidence>
<dbReference type="SUPFAM" id="SSF82185">
    <property type="entry name" value="Histone H3 K4-specific methyltransferase SET7/9 N-terminal domain"/>
    <property type="match status" value="1"/>
</dbReference>
<evidence type="ECO:0000256" key="7">
    <source>
        <dbReference type="ARBA" id="ARBA00022737"/>
    </source>
</evidence>
<evidence type="ECO:0000313" key="12">
    <source>
        <dbReference type="EMBL" id="KAK7505219.1"/>
    </source>
</evidence>
<evidence type="ECO:0000256" key="4">
    <source>
        <dbReference type="ARBA" id="ARBA00008599"/>
    </source>
</evidence>
<keyword evidence="9" id="KW-1133">Transmembrane helix</keyword>
<evidence type="ECO:0000256" key="2">
    <source>
        <dbReference type="ARBA" id="ARBA00004184"/>
    </source>
</evidence>
<evidence type="ECO:0000256" key="9">
    <source>
        <dbReference type="ARBA" id="ARBA00022989"/>
    </source>
</evidence>
<sequence length="718" mass="78980">MAGRHVPGSVVQRHAAWVRRAAERALRAGLHYRPKALRASLTSLRSENEDEMVVKNRDKKLDESRGGFVLKARSDETPPQRRRSIFDKQGRSSLRKTLMSGLKLKKQKSTGDINDSPKRQTGSVRSTISNISHVSADSTQSGMTNASMYTDSNLSFVSQDDITDVNVTETYMGEWKNDKRSGFGISERSDGLKYEGEWYNNRKYGYGVTTFKDGTKEEGKYKNNVIISSGKKNKLFLIRTSKLRERVDNAVLSAQRAAQIALQKADIAITRMANARAKAEQADLAAEKAQQDSDIARLKAKEYAPEFHQPGTDIIKKKIAEHEMEYDFSQMSGLTANHAPYRSKSLNTPHSQDAFNPSFTSMTSHPAERSPPGRPNDYSHMNATGIPGGGQSPTGLPGMGMGMGMGQGPGGPGGMGGMGGGMAAQQQAMSQMNMPPTSHNRSPSLKVRRYSFLAGSRHGRGFSDIFNSTILTDHFDQYSAYRDDSGLGRDVLDDGATTPTGNHLHAARHGNPHAKDTSPDSGVSDDDSKHRPLQRRRTMPCIVDGQAQVGAVAAAAAAGVQSAAQQAVKEQPTAHSSEDLAARALNPETYIIENGIRKRVRAEVHQQAAKAPGQLPAAFRIEDSRETKETRESRARGSLPDLKHVTSVKPMSRVEAYRLSNERREELRRLQEMAERRRHGDMGVILGDVKDWCQERQLLVLVIAVNLSLATMFFHLLS</sequence>
<keyword evidence="5" id="KW-1003">Cell membrane</keyword>
<evidence type="ECO:0000256" key="6">
    <source>
        <dbReference type="ARBA" id="ARBA00022692"/>
    </source>
</evidence>
<name>A0ABD0LZV9_9CAEN</name>
<evidence type="ECO:0000256" key="11">
    <source>
        <dbReference type="SAM" id="MobiDB-lite"/>
    </source>
</evidence>
<accession>A0ABD0LZV9</accession>
<evidence type="ECO:0000256" key="3">
    <source>
        <dbReference type="ARBA" id="ARBA00004236"/>
    </source>
</evidence>
<organism evidence="12 13">
    <name type="scientific">Batillaria attramentaria</name>
    <dbReference type="NCBI Taxonomy" id="370345"/>
    <lineage>
        <taxon>Eukaryota</taxon>
        <taxon>Metazoa</taxon>
        <taxon>Spiralia</taxon>
        <taxon>Lophotrochozoa</taxon>
        <taxon>Mollusca</taxon>
        <taxon>Gastropoda</taxon>
        <taxon>Caenogastropoda</taxon>
        <taxon>Sorbeoconcha</taxon>
        <taxon>Cerithioidea</taxon>
        <taxon>Batillariidae</taxon>
        <taxon>Batillaria</taxon>
    </lineage>
</organism>
<dbReference type="Pfam" id="PF02493">
    <property type="entry name" value="MORN"/>
    <property type="match status" value="2"/>
</dbReference>
<dbReference type="FunFam" id="2.20.110.10:FF:000001">
    <property type="entry name" value="Junctophilin"/>
    <property type="match status" value="1"/>
</dbReference>
<feature type="region of interest" description="Disordered" evidence="11">
    <location>
        <begin position="100"/>
        <end position="124"/>
    </location>
</feature>
<dbReference type="PANTHER" id="PTHR23085:SF16">
    <property type="entry name" value="GH28348P"/>
    <property type="match status" value="1"/>
</dbReference>
<dbReference type="Proteomes" id="UP001519460">
    <property type="component" value="Unassembled WGS sequence"/>
</dbReference>
<gene>
    <name evidence="12" type="ORF">BaRGS_00003381</name>
</gene>
<keyword evidence="8" id="KW-0256">Endoplasmic reticulum</keyword>